<dbReference type="Proteomes" id="UP000789706">
    <property type="component" value="Unassembled WGS sequence"/>
</dbReference>
<feature type="non-terminal residue" evidence="2">
    <location>
        <position position="1"/>
    </location>
</feature>
<sequence>SPSVNPTSLEKTRKITIPKSPVQTSQNIKQKQKSSIPSQNISENSLPIVSTHPLLFSVTIKLLEEERNFETTITSPFISDTLEPPESTLLYPSLSYFPLVNQVQFQHK</sequence>
<evidence type="ECO:0000313" key="3">
    <source>
        <dbReference type="Proteomes" id="UP000789706"/>
    </source>
</evidence>
<evidence type="ECO:0000256" key="1">
    <source>
        <dbReference type="SAM" id="MobiDB-lite"/>
    </source>
</evidence>
<gene>
    <name evidence="2" type="ORF">DEBURN_LOCUS11658</name>
</gene>
<dbReference type="AlphaFoldDB" id="A0A9N9H4G6"/>
<dbReference type="EMBL" id="CAJVPK010007743">
    <property type="protein sequence ID" value="CAG8657771.1"/>
    <property type="molecule type" value="Genomic_DNA"/>
</dbReference>
<organism evidence="2 3">
    <name type="scientific">Diversispora eburnea</name>
    <dbReference type="NCBI Taxonomy" id="1213867"/>
    <lineage>
        <taxon>Eukaryota</taxon>
        <taxon>Fungi</taxon>
        <taxon>Fungi incertae sedis</taxon>
        <taxon>Mucoromycota</taxon>
        <taxon>Glomeromycotina</taxon>
        <taxon>Glomeromycetes</taxon>
        <taxon>Diversisporales</taxon>
        <taxon>Diversisporaceae</taxon>
        <taxon>Diversispora</taxon>
    </lineage>
</organism>
<accession>A0A9N9H4G6</accession>
<name>A0A9N9H4G6_9GLOM</name>
<feature type="compositionally biased region" description="Polar residues" evidence="1">
    <location>
        <begin position="21"/>
        <end position="43"/>
    </location>
</feature>
<reference evidence="2" key="1">
    <citation type="submission" date="2021-06" db="EMBL/GenBank/DDBJ databases">
        <authorList>
            <person name="Kallberg Y."/>
            <person name="Tangrot J."/>
            <person name="Rosling A."/>
        </authorList>
    </citation>
    <scope>NUCLEOTIDE SEQUENCE</scope>
    <source>
        <strain evidence="2">AZ414A</strain>
    </source>
</reference>
<proteinExistence type="predicted"/>
<protein>
    <submittedName>
        <fullName evidence="2">7971_t:CDS:1</fullName>
    </submittedName>
</protein>
<evidence type="ECO:0000313" key="2">
    <source>
        <dbReference type="EMBL" id="CAG8657771.1"/>
    </source>
</evidence>
<comment type="caution">
    <text evidence="2">The sequence shown here is derived from an EMBL/GenBank/DDBJ whole genome shotgun (WGS) entry which is preliminary data.</text>
</comment>
<feature type="region of interest" description="Disordered" evidence="1">
    <location>
        <begin position="1"/>
        <end position="43"/>
    </location>
</feature>
<keyword evidence="3" id="KW-1185">Reference proteome</keyword>
<dbReference type="OrthoDB" id="2484568at2759"/>